<sequence length="492" mass="54542">MSIRVLPSRPGVYISEQSAGTPPISTALFQRTYLLGTSTQGTLEPFQLGSYDDFINYFGNSETVTKNTINTYLQNTKLGLFFVKVPVAYTSEVTLSAKTTGTIYSFKIGDITFTRTATETDTIDKIIDYFIDAINNSYAINNEVMGHHLKDSLGANDYSDSSFIVRSINEQIFTITDLSEYTSPSLPSTTNINYWDYVGATQRIANSYKNERQGFLVCPEAFYNIESLPQRNIVANSMEVAARNLGWMAFIDAGSPDIVTRPSQLTAEFENVTSPTGNTAAYYPWLIDLNDNHVSLAAMTAGYALQRFEKEGIQHPPAGNSYPFVNVSGAAFKLSDPQRDFMADIRVNPCIFRRGFGYVPYDVKTLSLNTDFRFINHRVIFSCIERTIFDTIENSNTLLRANGGAGAFYLTLRNIIIDILDTFYNAGALYGLTARDAYNCRCDAGIQTSEALERGVVTALIYIVPASTVRQIDAVAYRVKIGGIAQAILQTL</sequence>
<dbReference type="InterPro" id="IPR052042">
    <property type="entry name" value="Tail_sheath_structural"/>
</dbReference>
<dbReference type="PANTHER" id="PTHR35861:SF2">
    <property type="entry name" value="FELS-2 PROPHAGE PROTEIN"/>
    <property type="match status" value="1"/>
</dbReference>
<accession>A0A1B7X0V8</accession>
<protein>
    <recommendedName>
        <fullName evidence="3">Tail sheath protein</fullName>
    </recommendedName>
</protein>
<dbReference type="Proteomes" id="UP000092093">
    <property type="component" value="Unassembled WGS sequence"/>
</dbReference>
<dbReference type="EMBL" id="LJOW01000074">
    <property type="protein sequence ID" value="OBQ43007.1"/>
    <property type="molecule type" value="Genomic_DNA"/>
</dbReference>
<reference evidence="1 2" key="1">
    <citation type="submission" date="2015-09" db="EMBL/GenBank/DDBJ databases">
        <title>Aphanizomenon flos-aquae WA102.</title>
        <authorList>
            <person name="Driscoll C."/>
        </authorList>
    </citation>
    <scope>NUCLEOTIDE SEQUENCE [LARGE SCALE GENOMIC DNA]</scope>
    <source>
        <strain evidence="1">WA102</strain>
    </source>
</reference>
<evidence type="ECO:0000313" key="1">
    <source>
        <dbReference type="EMBL" id="OBQ43007.1"/>
    </source>
</evidence>
<name>A0A1B7X0V8_APHFL</name>
<evidence type="ECO:0000313" key="2">
    <source>
        <dbReference type="Proteomes" id="UP000092093"/>
    </source>
</evidence>
<dbReference type="PANTHER" id="PTHR35861">
    <property type="match status" value="1"/>
</dbReference>
<dbReference type="AlphaFoldDB" id="A0A1B7X0V8"/>
<gene>
    <name evidence="1" type="ORF">AN484_14645</name>
</gene>
<evidence type="ECO:0008006" key="3">
    <source>
        <dbReference type="Google" id="ProtNLM"/>
    </source>
</evidence>
<comment type="caution">
    <text evidence="1">The sequence shown here is derived from an EMBL/GenBank/DDBJ whole genome shotgun (WGS) entry which is preliminary data.</text>
</comment>
<organism evidence="1 2">
    <name type="scientific">Aphanizomenon flos-aquae WA102</name>
    <dbReference type="NCBI Taxonomy" id="1710896"/>
    <lineage>
        <taxon>Bacteria</taxon>
        <taxon>Bacillati</taxon>
        <taxon>Cyanobacteriota</taxon>
        <taxon>Cyanophyceae</taxon>
        <taxon>Nostocales</taxon>
        <taxon>Aphanizomenonaceae</taxon>
        <taxon>Aphanizomenon</taxon>
    </lineage>
</organism>
<proteinExistence type="predicted"/>